<name>A0A8S9ZX01_9BILA</name>
<sequence>MNKLRNNDEGIIINIINNAKKEIKNIYSKYKLPKKLQIYYNYSINLIQLSQTSIILQKYILQIINKGNIYWTDLRQEDLNNFINNKNKGIEINDLKFVKELELTDSDISDFELKQSFELSPSNKKRNNKEINKEEEGECSSNNKNNEYKRHSFSFSSPFKTFPSPLKFFSFEKKKYCNTMESLEKRNLIKNNTNSLSIIWRLSEDILKPILLQKLKINEIINEVNKIILLSEFFPKKLKINKLLNKWKEKNISENQINLWKNTILFSLRVLTAFERINKLYNLKEFAITLFSKIDFKLEEALENDKLIEDDPKEIEETIYEYLIN</sequence>
<feature type="region of interest" description="Disordered" evidence="1">
    <location>
        <begin position="122"/>
        <end position="143"/>
    </location>
</feature>
<dbReference type="EMBL" id="JABEBT010000018">
    <property type="protein sequence ID" value="KAF7637658.1"/>
    <property type="molecule type" value="Genomic_DNA"/>
</dbReference>
<dbReference type="Proteomes" id="UP000605970">
    <property type="component" value="Unassembled WGS sequence"/>
</dbReference>
<organism evidence="2 3">
    <name type="scientific">Meloidogyne graminicola</name>
    <dbReference type="NCBI Taxonomy" id="189291"/>
    <lineage>
        <taxon>Eukaryota</taxon>
        <taxon>Metazoa</taxon>
        <taxon>Ecdysozoa</taxon>
        <taxon>Nematoda</taxon>
        <taxon>Chromadorea</taxon>
        <taxon>Rhabditida</taxon>
        <taxon>Tylenchina</taxon>
        <taxon>Tylenchomorpha</taxon>
        <taxon>Tylenchoidea</taxon>
        <taxon>Meloidogynidae</taxon>
        <taxon>Meloidogyninae</taxon>
        <taxon>Meloidogyne</taxon>
    </lineage>
</organism>
<reference evidence="2" key="1">
    <citation type="journal article" date="2020" name="Ecol. Evol.">
        <title>Genome structure and content of the rice root-knot nematode (Meloidogyne graminicola).</title>
        <authorList>
            <person name="Phan N.T."/>
            <person name="Danchin E.G.J."/>
            <person name="Klopp C."/>
            <person name="Perfus-Barbeoch L."/>
            <person name="Kozlowski D.K."/>
            <person name="Koutsovoulos G.D."/>
            <person name="Lopez-Roques C."/>
            <person name="Bouchez O."/>
            <person name="Zahm M."/>
            <person name="Besnard G."/>
            <person name="Bellafiore S."/>
        </authorList>
    </citation>
    <scope>NUCLEOTIDE SEQUENCE</scope>
    <source>
        <strain evidence="2">VN-18</strain>
    </source>
</reference>
<keyword evidence="3" id="KW-1185">Reference proteome</keyword>
<accession>A0A8S9ZX01</accession>
<comment type="caution">
    <text evidence="2">The sequence shown here is derived from an EMBL/GenBank/DDBJ whole genome shotgun (WGS) entry which is preliminary data.</text>
</comment>
<gene>
    <name evidence="2" type="ORF">Mgra_00002915</name>
</gene>
<protein>
    <submittedName>
        <fullName evidence="2">Uncharacterized protein</fullName>
    </submittedName>
</protein>
<evidence type="ECO:0000313" key="2">
    <source>
        <dbReference type="EMBL" id="KAF7637658.1"/>
    </source>
</evidence>
<dbReference type="AlphaFoldDB" id="A0A8S9ZX01"/>
<dbReference type="OrthoDB" id="5908619at2759"/>
<proteinExistence type="predicted"/>
<evidence type="ECO:0000256" key="1">
    <source>
        <dbReference type="SAM" id="MobiDB-lite"/>
    </source>
</evidence>
<evidence type="ECO:0000313" key="3">
    <source>
        <dbReference type="Proteomes" id="UP000605970"/>
    </source>
</evidence>